<evidence type="ECO:0008006" key="3">
    <source>
        <dbReference type="Google" id="ProtNLM"/>
    </source>
</evidence>
<sequence>MLGYAWKTLGWFLASVAVALGFLLVPLQVAAERKKLDRTVSQIAEAHRDIRALETEFDTRANLAQLEKWNGDTLRLTAPVAAQFVPDTGALASLDVHQGASIQMASLVVPSLPDAGMKPAAPVVPAATAPVAAAAPTMTAAVAPVRDHAIARGKAQAIALLDRKLMSDSTIGDLLGGTRAEAGGAH</sequence>
<gene>
    <name evidence="1" type="ORF">ABC974_19705</name>
</gene>
<organism evidence="1 2">
    <name type="scientific">Sphingomonas oligophenolica</name>
    <dbReference type="NCBI Taxonomy" id="301154"/>
    <lineage>
        <taxon>Bacteria</taxon>
        <taxon>Pseudomonadati</taxon>
        <taxon>Pseudomonadota</taxon>
        <taxon>Alphaproteobacteria</taxon>
        <taxon>Sphingomonadales</taxon>
        <taxon>Sphingomonadaceae</taxon>
        <taxon>Sphingomonas</taxon>
    </lineage>
</organism>
<dbReference type="RefSeq" id="WP_343888803.1">
    <property type="nucleotide sequence ID" value="NZ_BAAAEH010000013.1"/>
</dbReference>
<comment type="caution">
    <text evidence="1">The sequence shown here is derived from an EMBL/GenBank/DDBJ whole genome shotgun (WGS) entry which is preliminary data.</text>
</comment>
<name>A0ABU9Y833_9SPHN</name>
<reference evidence="1 2" key="1">
    <citation type="submission" date="2024-05" db="EMBL/GenBank/DDBJ databases">
        <authorList>
            <person name="Liu Q."/>
            <person name="Xin Y.-H."/>
        </authorList>
    </citation>
    <scope>NUCLEOTIDE SEQUENCE [LARGE SCALE GENOMIC DNA]</scope>
    <source>
        <strain evidence="1 2">CGMCC 1.10181</strain>
    </source>
</reference>
<keyword evidence="2" id="KW-1185">Reference proteome</keyword>
<evidence type="ECO:0000313" key="1">
    <source>
        <dbReference type="EMBL" id="MEN2791867.1"/>
    </source>
</evidence>
<evidence type="ECO:0000313" key="2">
    <source>
        <dbReference type="Proteomes" id="UP001419910"/>
    </source>
</evidence>
<accession>A0ABU9Y833</accession>
<proteinExistence type="predicted"/>
<protein>
    <recommendedName>
        <fullName evidence="3">Cell division protein FtsL</fullName>
    </recommendedName>
</protein>
<dbReference type="EMBL" id="JBDIME010000021">
    <property type="protein sequence ID" value="MEN2791867.1"/>
    <property type="molecule type" value="Genomic_DNA"/>
</dbReference>
<dbReference type="Proteomes" id="UP001419910">
    <property type="component" value="Unassembled WGS sequence"/>
</dbReference>